<keyword evidence="2 7" id="KW-0813">Transport</keyword>
<evidence type="ECO:0000256" key="2">
    <source>
        <dbReference type="ARBA" id="ARBA00022448"/>
    </source>
</evidence>
<gene>
    <name evidence="9" type="ORF">J5Y10_10045</name>
</gene>
<dbReference type="GO" id="GO:0055085">
    <property type="term" value="P:transmembrane transport"/>
    <property type="evidence" value="ECO:0007669"/>
    <property type="project" value="InterPro"/>
</dbReference>
<evidence type="ECO:0000313" key="10">
    <source>
        <dbReference type="Proteomes" id="UP000677537"/>
    </source>
</evidence>
<dbReference type="Pfam" id="PF00528">
    <property type="entry name" value="BPD_transp_1"/>
    <property type="match status" value="1"/>
</dbReference>
<dbReference type="PANTHER" id="PTHR30151:SF20">
    <property type="entry name" value="ABC TRANSPORTER PERMEASE PROTEIN HI_0355-RELATED"/>
    <property type="match status" value="1"/>
</dbReference>
<evidence type="ECO:0000256" key="5">
    <source>
        <dbReference type="ARBA" id="ARBA00022989"/>
    </source>
</evidence>
<comment type="subcellular location">
    <subcellularLocation>
        <location evidence="1 7">Cell membrane</location>
        <topology evidence="1 7">Multi-pass membrane protein</topology>
    </subcellularLocation>
</comment>
<feature type="transmembrane region" description="Helical" evidence="7">
    <location>
        <begin position="217"/>
        <end position="240"/>
    </location>
</feature>
<evidence type="ECO:0000256" key="1">
    <source>
        <dbReference type="ARBA" id="ARBA00004651"/>
    </source>
</evidence>
<keyword evidence="6 7" id="KW-0472">Membrane</keyword>
<dbReference type="Proteomes" id="UP000677537">
    <property type="component" value="Unassembled WGS sequence"/>
</dbReference>
<dbReference type="RefSeq" id="WP_209373183.1">
    <property type="nucleotide sequence ID" value="NZ_JAGIZA010000005.1"/>
</dbReference>
<reference evidence="9" key="1">
    <citation type="submission" date="2021-03" db="EMBL/GenBank/DDBJ databases">
        <authorList>
            <person name="So Y."/>
        </authorList>
    </citation>
    <scope>NUCLEOTIDE SEQUENCE</scope>
    <source>
        <strain evidence="9">SG15</strain>
    </source>
</reference>
<evidence type="ECO:0000256" key="4">
    <source>
        <dbReference type="ARBA" id="ARBA00022692"/>
    </source>
</evidence>
<evidence type="ECO:0000256" key="7">
    <source>
        <dbReference type="RuleBase" id="RU363032"/>
    </source>
</evidence>
<keyword evidence="10" id="KW-1185">Reference proteome</keyword>
<dbReference type="Gene3D" id="1.10.3720.10">
    <property type="entry name" value="MetI-like"/>
    <property type="match status" value="1"/>
</dbReference>
<evidence type="ECO:0000313" key="9">
    <source>
        <dbReference type="EMBL" id="MBP0493116.1"/>
    </source>
</evidence>
<dbReference type="SUPFAM" id="SSF161098">
    <property type="entry name" value="MetI-like"/>
    <property type="match status" value="1"/>
</dbReference>
<dbReference type="PANTHER" id="PTHR30151">
    <property type="entry name" value="ALKANE SULFONATE ABC TRANSPORTER-RELATED, MEMBRANE SUBUNIT"/>
    <property type="match status" value="1"/>
</dbReference>
<dbReference type="PROSITE" id="PS50928">
    <property type="entry name" value="ABC_TM1"/>
    <property type="match status" value="1"/>
</dbReference>
<keyword evidence="5 7" id="KW-1133">Transmembrane helix</keyword>
<dbReference type="InterPro" id="IPR000515">
    <property type="entry name" value="MetI-like"/>
</dbReference>
<dbReference type="InterPro" id="IPR035906">
    <property type="entry name" value="MetI-like_sf"/>
</dbReference>
<accession>A0A940MW38</accession>
<comment type="caution">
    <text evidence="9">The sequence shown here is derived from an EMBL/GenBank/DDBJ whole genome shotgun (WGS) entry which is preliminary data.</text>
</comment>
<evidence type="ECO:0000256" key="6">
    <source>
        <dbReference type="ARBA" id="ARBA00023136"/>
    </source>
</evidence>
<sequence length="249" mass="25778">MRLARDLRILGLLGTLLLCLAWEAIGATGLGGFTWPPLSRVIAMLADPDRWDLFGRAAGSTLASAVEGYVFGALAGIALAMLTHFLPRLAPGADRLAAGMHAIPTVALAPVFLILLPAGSTAPTLAGIGVAFLVYVAAASGLRASSAAHRDLFQVLGSRPSARLLRLDLPAGLPSIATGLRLAVPAALIGAVIGEWFGAPRGLGVLIVNGMQNFQIVLLWSAVLLVALISLTAYLIAGAIERAVHARFR</sequence>
<dbReference type="GO" id="GO:0005886">
    <property type="term" value="C:plasma membrane"/>
    <property type="evidence" value="ECO:0007669"/>
    <property type="project" value="UniProtKB-SubCell"/>
</dbReference>
<proteinExistence type="inferred from homology"/>
<feature type="domain" description="ABC transmembrane type-1" evidence="8">
    <location>
        <begin position="58"/>
        <end position="237"/>
    </location>
</feature>
<keyword evidence="4 7" id="KW-0812">Transmembrane</keyword>
<dbReference type="CDD" id="cd06261">
    <property type="entry name" value="TM_PBP2"/>
    <property type="match status" value="1"/>
</dbReference>
<feature type="transmembrane region" description="Helical" evidence="7">
    <location>
        <begin position="68"/>
        <end position="86"/>
    </location>
</feature>
<feature type="transmembrane region" description="Helical" evidence="7">
    <location>
        <begin position="98"/>
        <end position="118"/>
    </location>
</feature>
<evidence type="ECO:0000256" key="3">
    <source>
        <dbReference type="ARBA" id="ARBA00022475"/>
    </source>
</evidence>
<dbReference type="AlphaFoldDB" id="A0A940MW38"/>
<organism evidence="9 10">
    <name type="scientific">Roseomonas indoligenes</name>
    <dbReference type="NCBI Taxonomy" id="2820811"/>
    <lineage>
        <taxon>Bacteria</taxon>
        <taxon>Pseudomonadati</taxon>
        <taxon>Pseudomonadota</taxon>
        <taxon>Alphaproteobacteria</taxon>
        <taxon>Acetobacterales</taxon>
        <taxon>Roseomonadaceae</taxon>
        <taxon>Roseomonas</taxon>
    </lineage>
</organism>
<keyword evidence="3" id="KW-1003">Cell membrane</keyword>
<comment type="similarity">
    <text evidence="7">Belongs to the binding-protein-dependent transport system permease family.</text>
</comment>
<name>A0A940MW38_9PROT</name>
<protein>
    <submittedName>
        <fullName evidence="9">ABC transporter permease subunit</fullName>
    </submittedName>
</protein>
<feature type="transmembrane region" description="Helical" evidence="7">
    <location>
        <begin position="173"/>
        <end position="197"/>
    </location>
</feature>
<feature type="transmembrane region" description="Helical" evidence="7">
    <location>
        <begin position="124"/>
        <end position="142"/>
    </location>
</feature>
<evidence type="ECO:0000259" key="8">
    <source>
        <dbReference type="PROSITE" id="PS50928"/>
    </source>
</evidence>
<dbReference type="EMBL" id="JAGIZA010000005">
    <property type="protein sequence ID" value="MBP0493116.1"/>
    <property type="molecule type" value="Genomic_DNA"/>
</dbReference>